<dbReference type="Proteomes" id="UP000031368">
    <property type="component" value="Plasmid pRgalR602c"/>
</dbReference>
<reference evidence="1 2" key="1">
    <citation type="submission" date="2013-11" db="EMBL/GenBank/DDBJ databases">
        <title>Complete genome sequence of Rhizobium gallicum bv. gallicum R602.</title>
        <authorList>
            <person name="Bustos P."/>
            <person name="Santamaria R.I."/>
            <person name="Lozano L."/>
            <person name="Acosta J.L."/>
            <person name="Ormeno-Orrillo E."/>
            <person name="Rogel M.A."/>
            <person name="Romero D."/>
            <person name="Cevallos M.A."/>
            <person name="Martinez-Romero E."/>
            <person name="Gonzalez V."/>
        </authorList>
    </citation>
    <scope>NUCLEOTIDE SEQUENCE [LARGE SCALE GENOMIC DNA]</scope>
    <source>
        <strain evidence="1 2">R602</strain>
        <plasmid evidence="1 2">pRgalR602c</plasmid>
    </source>
</reference>
<name>A0A0B4XHX5_9HYPH</name>
<dbReference type="AlphaFoldDB" id="A0A0B4XHX5"/>
<proteinExistence type="predicted"/>
<organism evidence="1 2">
    <name type="scientific">Rhizobium gallicum bv. gallicum R602sp</name>
    <dbReference type="NCBI Taxonomy" id="1041138"/>
    <lineage>
        <taxon>Bacteria</taxon>
        <taxon>Pseudomonadati</taxon>
        <taxon>Pseudomonadota</taxon>
        <taxon>Alphaproteobacteria</taxon>
        <taxon>Hyphomicrobiales</taxon>
        <taxon>Rhizobiaceae</taxon>
        <taxon>Rhizobium/Agrobacterium group</taxon>
        <taxon>Rhizobium</taxon>
    </lineage>
</organism>
<dbReference type="EMBL" id="CP006880">
    <property type="protein sequence ID" value="AJD46022.1"/>
    <property type="molecule type" value="Genomic_DNA"/>
</dbReference>
<sequence length="103" mass="10481">MPAPHRAATIHEDPSAVIGVDAGAIANAKIKTDKIDATVLALLLQADGAGSLGSEPRPEGYAARSVSGCFTCGCAAPSIRRSPAFLADCPQVPDIRILFPAAV</sequence>
<accession>A0A0B4XHX5</accession>
<protein>
    <submittedName>
        <fullName evidence="1">Uncharacterized protein</fullName>
    </submittedName>
</protein>
<dbReference type="KEGG" id="rga:RGR602_PC01999"/>
<evidence type="ECO:0000313" key="1">
    <source>
        <dbReference type="EMBL" id="AJD46022.1"/>
    </source>
</evidence>
<evidence type="ECO:0000313" key="2">
    <source>
        <dbReference type="Proteomes" id="UP000031368"/>
    </source>
</evidence>
<keyword evidence="2" id="KW-1185">Reference proteome</keyword>
<geneLocation type="plasmid" evidence="1 2">
    <name>pRgalR602c</name>
</geneLocation>
<keyword evidence="1" id="KW-0614">Plasmid</keyword>
<dbReference type="HOGENOM" id="CLU_2261530_0_0_5"/>
<gene>
    <name evidence="1" type="ORF">RGR602_PC01999</name>
</gene>